<dbReference type="AlphaFoldDB" id="A0A2X3E4G6"/>
<gene>
    <name evidence="1" type="ORF">JJB78_09865</name>
    <name evidence="2" type="ORF">NCTC8081_00792</name>
</gene>
<proteinExistence type="predicted"/>
<reference evidence="2 3" key="1">
    <citation type="submission" date="2018-06" db="EMBL/GenBank/DDBJ databases">
        <authorList>
            <consortium name="Pathogen Informatics"/>
            <person name="Doyle S."/>
        </authorList>
    </citation>
    <scope>NUCLEOTIDE SEQUENCE [LARGE SCALE GENOMIC DNA]</scope>
    <source>
        <strain evidence="2 3">NCTC8081</strain>
    </source>
</reference>
<protein>
    <submittedName>
        <fullName evidence="2">Sigma-70 region 4 type 2</fullName>
    </submittedName>
</protein>
<dbReference type="RefSeq" id="WP_111945430.1">
    <property type="nucleotide sequence ID" value="NZ_CATNYF010000002.1"/>
</dbReference>
<sequence>MKEEVIIDKVIKKAIKEFKEEEKEEKKKRVLHNTELLLKNFNSLKIHSDKSRYDLSGFDIEEDDEDDRAYILSIRRSKLRTLIMVSHIEMAMNELKENKIREGSYEQYRALEMYYIEKKSYGDIRDELNCGQNTPTRWINSCIKELSILLFGLDGVKFDLV</sequence>
<evidence type="ECO:0000313" key="2">
    <source>
        <dbReference type="EMBL" id="SQC06679.1"/>
    </source>
</evidence>
<dbReference type="EMBL" id="JAENRE010000003">
    <property type="protein sequence ID" value="MBO3416823.1"/>
    <property type="molecule type" value="Genomic_DNA"/>
</dbReference>
<organism evidence="2 3">
    <name type="scientific">Clostridium perfringens</name>
    <dbReference type="NCBI Taxonomy" id="1502"/>
    <lineage>
        <taxon>Bacteria</taxon>
        <taxon>Bacillati</taxon>
        <taxon>Bacillota</taxon>
        <taxon>Clostridia</taxon>
        <taxon>Eubacteriales</taxon>
        <taxon>Clostridiaceae</taxon>
        <taxon>Clostridium</taxon>
    </lineage>
</organism>
<dbReference type="Proteomes" id="UP000668358">
    <property type="component" value="Unassembled WGS sequence"/>
</dbReference>
<accession>A0A2X3E4G6</accession>
<evidence type="ECO:0000313" key="1">
    <source>
        <dbReference type="EMBL" id="MBO3416823.1"/>
    </source>
</evidence>
<reference evidence="1 4" key="2">
    <citation type="submission" date="2020-12" db="EMBL/GenBank/DDBJ databases">
        <title>Comparative genomics of Clostridium perfringens reveals patterns of host-associated phylogenetic clades and virulence factors.</title>
        <authorList>
            <person name="Smith A.H."/>
            <person name="Geier R."/>
        </authorList>
    </citation>
    <scope>NUCLEOTIDE SEQUENCE [LARGE SCALE GENOMIC DNA]</scope>
    <source>
        <strain evidence="1 4">CHD15829P</strain>
    </source>
</reference>
<evidence type="ECO:0000313" key="3">
    <source>
        <dbReference type="Proteomes" id="UP000250234"/>
    </source>
</evidence>
<evidence type="ECO:0000313" key="4">
    <source>
        <dbReference type="Proteomes" id="UP000668358"/>
    </source>
</evidence>
<name>A0A2X3E4G6_CLOPF</name>
<dbReference type="EMBL" id="UAWO01000002">
    <property type="protein sequence ID" value="SQC06679.1"/>
    <property type="molecule type" value="Genomic_DNA"/>
</dbReference>
<dbReference type="Proteomes" id="UP000250234">
    <property type="component" value="Unassembled WGS sequence"/>
</dbReference>